<feature type="transmembrane region" description="Helical" evidence="3">
    <location>
        <begin position="375"/>
        <end position="396"/>
    </location>
</feature>
<dbReference type="SUPFAM" id="SSF52821">
    <property type="entry name" value="Rhodanese/Cell cycle control phosphatase"/>
    <property type="match status" value="2"/>
</dbReference>
<geneLocation type="plasmid" evidence="6 7">
    <name>pILYOP01</name>
</geneLocation>
<feature type="domain" description="Rhodanese" evidence="5">
    <location>
        <begin position="193"/>
        <end position="304"/>
    </location>
</feature>
<dbReference type="Gene3D" id="3.40.250.10">
    <property type="entry name" value="Rhodanese-like domain"/>
    <property type="match status" value="2"/>
</dbReference>
<dbReference type="CDD" id="cd01448">
    <property type="entry name" value="TST_Repeat_1"/>
    <property type="match status" value="1"/>
</dbReference>
<dbReference type="InterPro" id="IPR051126">
    <property type="entry name" value="Thiosulfate_sulfurtransferase"/>
</dbReference>
<organism evidence="6 7">
    <name type="scientific">Ilyobacter polytropus (strain ATCC 51220 / DSM 2926 / LMG 16218 / CuHBu1)</name>
    <dbReference type="NCBI Taxonomy" id="572544"/>
    <lineage>
        <taxon>Bacteria</taxon>
        <taxon>Fusobacteriati</taxon>
        <taxon>Fusobacteriota</taxon>
        <taxon>Fusobacteriia</taxon>
        <taxon>Fusobacteriales</taxon>
        <taxon>Fusobacteriaceae</taxon>
        <taxon>Ilyobacter</taxon>
    </lineage>
</organism>
<protein>
    <recommendedName>
        <fullName evidence="2">Sulfurtransferase</fullName>
    </recommendedName>
</protein>
<sequence length="515" mass="57167">MKKLLVSVIFLLVFVIGVANENPTAVKNYDQYSNSKILISPEKANEMLTADKNIVVLDVRKEPDYNKGHIPGSYQIWRPSFSADKGEYEYGGMRATREKMAEVLGSYGVTGDTYIMLVSAKAEYDAARLWWILDMYGHEKMVLIDGGIDGWKNAGLPMVAETSAKPESVKYEFPKSEDTSKFATIEDVKKSIGDDNTVVIDTRTDFEHDGLAQYKGAFAKGRIPSEYYVPWDKMVNEDKSFKSKEEMEAILAENGITRDKQIISYCQSGVRSAHMTFVLSQLLGWDNVKNYDGSWIEWSYNAVNGNVELEKTSLFKVFFSYMKSREKMEMLIGSLGVWAPAAYILMYALITITCISVLPITLVGGLVFGGVKGVIYTAIGASLGLSMAFLIARYIARKPIESKFGNSEVFKKINEGVKNDGWFILATTRLIPVFPFGIQNYVYGLTSINFMQYSLLSTLFILPGTAVFVLLAGAVASGDKATAIKMSLTASLIFFILTVITKIIAKKSKASVKSV</sequence>
<keyword evidence="1" id="KW-0677">Repeat</keyword>
<dbReference type="InterPro" id="IPR001307">
    <property type="entry name" value="Thiosulphate_STrfase_CS"/>
</dbReference>
<keyword evidence="6" id="KW-0614">Plasmid</keyword>
<dbReference type="InterPro" id="IPR001763">
    <property type="entry name" value="Rhodanese-like_dom"/>
</dbReference>
<dbReference type="Pfam" id="PF00581">
    <property type="entry name" value="Rhodanese"/>
    <property type="match status" value="2"/>
</dbReference>
<evidence type="ECO:0000313" key="7">
    <source>
        <dbReference type="Proteomes" id="UP000006875"/>
    </source>
</evidence>
<feature type="signal peptide" evidence="4">
    <location>
        <begin position="1"/>
        <end position="21"/>
    </location>
</feature>
<dbReference type="Pfam" id="PF09335">
    <property type="entry name" value="VTT_dom"/>
    <property type="match status" value="1"/>
</dbReference>
<feature type="transmembrane region" description="Helical" evidence="3">
    <location>
        <begin position="422"/>
        <end position="443"/>
    </location>
</feature>
<dbReference type="InterPro" id="IPR032816">
    <property type="entry name" value="VTT_dom"/>
</dbReference>
<evidence type="ECO:0000256" key="2">
    <source>
        <dbReference type="RuleBase" id="RU000507"/>
    </source>
</evidence>
<dbReference type="KEGG" id="ipo:Ilyop_2771"/>
<feature type="domain" description="Rhodanese" evidence="5">
    <location>
        <begin position="50"/>
        <end position="160"/>
    </location>
</feature>
<gene>
    <name evidence="6" type="ordered locus">Ilyop_2771</name>
</gene>
<evidence type="ECO:0000256" key="3">
    <source>
        <dbReference type="SAM" id="Phobius"/>
    </source>
</evidence>
<dbReference type="OrthoDB" id="9812980at2"/>
<keyword evidence="7" id="KW-1185">Reference proteome</keyword>
<dbReference type="PANTHER" id="PTHR43855:SF1">
    <property type="entry name" value="THIOSULFATE SULFURTRANSFERASE"/>
    <property type="match status" value="1"/>
</dbReference>
<dbReference type="InterPro" id="IPR036873">
    <property type="entry name" value="Rhodanese-like_dom_sf"/>
</dbReference>
<keyword evidence="4" id="KW-0732">Signal</keyword>
<feature type="chain" id="PRO_5003170096" description="Sulfurtransferase" evidence="4">
    <location>
        <begin position="22"/>
        <end position="515"/>
    </location>
</feature>
<evidence type="ECO:0000256" key="4">
    <source>
        <dbReference type="SAM" id="SignalP"/>
    </source>
</evidence>
<proteinExistence type="predicted"/>
<dbReference type="PANTHER" id="PTHR43855">
    <property type="entry name" value="THIOSULFATE SULFURTRANSFERASE"/>
    <property type="match status" value="1"/>
</dbReference>
<keyword evidence="2" id="KW-0808">Transferase</keyword>
<dbReference type="PROSITE" id="PS50206">
    <property type="entry name" value="RHODANESE_3"/>
    <property type="match status" value="2"/>
</dbReference>
<dbReference type="RefSeq" id="WP_013389178.1">
    <property type="nucleotide sequence ID" value="NC_014633.1"/>
</dbReference>
<dbReference type="PROSITE" id="PS00683">
    <property type="entry name" value="RHODANESE_2"/>
    <property type="match status" value="1"/>
</dbReference>
<evidence type="ECO:0000259" key="5">
    <source>
        <dbReference type="PROSITE" id="PS50206"/>
    </source>
</evidence>
<keyword evidence="3" id="KW-0812">Transmembrane</keyword>
<dbReference type="Proteomes" id="UP000006875">
    <property type="component" value="Plasmid pILYOP01"/>
</dbReference>
<reference evidence="6 7" key="1">
    <citation type="journal article" date="2010" name="Stand. Genomic Sci.">
        <title>Complete genome sequence of Ilyobacter polytropus type strain (CuHbu1).</title>
        <authorList>
            <person name="Sikorski J."/>
            <person name="Chertkov O."/>
            <person name="Lapidus A."/>
            <person name="Nolan M."/>
            <person name="Lucas S."/>
            <person name="Del Rio T.G."/>
            <person name="Tice H."/>
            <person name="Cheng J.F."/>
            <person name="Tapia R."/>
            <person name="Han C."/>
            <person name="Goodwin L."/>
            <person name="Pitluck S."/>
            <person name="Liolios K."/>
            <person name="Ivanova N."/>
            <person name="Mavromatis K."/>
            <person name="Mikhailova N."/>
            <person name="Pati A."/>
            <person name="Chen A."/>
            <person name="Palaniappan K."/>
            <person name="Land M."/>
            <person name="Hauser L."/>
            <person name="Chang Y.J."/>
            <person name="Jeffries C.D."/>
            <person name="Brambilla E."/>
            <person name="Yasawong M."/>
            <person name="Rohde M."/>
            <person name="Pukall R."/>
            <person name="Spring S."/>
            <person name="Goker M."/>
            <person name="Woyke T."/>
            <person name="Bristow J."/>
            <person name="Eisen J.A."/>
            <person name="Markowitz V."/>
            <person name="Hugenholtz P."/>
            <person name="Kyrpides N.C."/>
            <person name="Klenk H.P."/>
        </authorList>
    </citation>
    <scope>NUCLEOTIDE SEQUENCE [LARGE SCALE GENOMIC DNA]</scope>
    <source>
        <strain evidence="7">ATCC 51220 / DSM 2926 / LMG 16218 / CuHBu1</strain>
        <plasmid evidence="7">pILYOP01</plasmid>
    </source>
</reference>
<feature type="transmembrane region" description="Helical" evidence="3">
    <location>
        <begin position="455"/>
        <end position="477"/>
    </location>
</feature>
<dbReference type="HOGENOM" id="CLU_528706_0_0_0"/>
<accession>E3HD50</accession>
<keyword evidence="3" id="KW-1133">Transmembrane helix</keyword>
<name>E3HD50_ILYPC</name>
<dbReference type="AlphaFoldDB" id="E3HD50"/>
<feature type="transmembrane region" description="Helical" evidence="3">
    <location>
        <begin position="483"/>
        <end position="505"/>
    </location>
</feature>
<dbReference type="CDD" id="cd01449">
    <property type="entry name" value="TST_Repeat_2"/>
    <property type="match status" value="1"/>
</dbReference>
<dbReference type="SMART" id="SM00450">
    <property type="entry name" value="RHOD"/>
    <property type="match status" value="2"/>
</dbReference>
<dbReference type="EMBL" id="CP002282">
    <property type="protein sequence ID" value="ADO84526.1"/>
    <property type="molecule type" value="Genomic_DNA"/>
</dbReference>
<keyword evidence="3" id="KW-0472">Membrane</keyword>
<dbReference type="GO" id="GO:0004792">
    <property type="term" value="F:thiosulfate-cyanide sulfurtransferase activity"/>
    <property type="evidence" value="ECO:0007669"/>
    <property type="project" value="InterPro"/>
</dbReference>
<evidence type="ECO:0000256" key="1">
    <source>
        <dbReference type="ARBA" id="ARBA00022737"/>
    </source>
</evidence>
<evidence type="ECO:0000313" key="6">
    <source>
        <dbReference type="EMBL" id="ADO84526.1"/>
    </source>
</evidence>